<feature type="transmembrane region" description="Helical" evidence="6">
    <location>
        <begin position="91"/>
        <end position="117"/>
    </location>
</feature>
<name>A0A9W7VZW0_9PEZI</name>
<comment type="subcellular location">
    <subcellularLocation>
        <location evidence="1">Membrane</location>
        <topology evidence="1">Multi-pass membrane protein</topology>
    </subcellularLocation>
</comment>
<dbReference type="Proteomes" id="UP001138500">
    <property type="component" value="Unassembled WGS sequence"/>
</dbReference>
<accession>A0A9W7VZW0</accession>
<evidence type="ECO:0000259" key="7">
    <source>
        <dbReference type="Pfam" id="PF20684"/>
    </source>
</evidence>
<dbReference type="PANTHER" id="PTHR33048">
    <property type="entry name" value="PTH11-LIKE INTEGRAL MEMBRANE PROTEIN (AFU_ORTHOLOGUE AFUA_5G11245)"/>
    <property type="match status" value="1"/>
</dbReference>
<proteinExistence type="inferred from homology"/>
<organism evidence="8 9">
    <name type="scientific">Teratosphaeria destructans</name>
    <dbReference type="NCBI Taxonomy" id="418781"/>
    <lineage>
        <taxon>Eukaryota</taxon>
        <taxon>Fungi</taxon>
        <taxon>Dikarya</taxon>
        <taxon>Ascomycota</taxon>
        <taxon>Pezizomycotina</taxon>
        <taxon>Dothideomycetes</taxon>
        <taxon>Dothideomycetidae</taxon>
        <taxon>Mycosphaerellales</taxon>
        <taxon>Teratosphaeriaceae</taxon>
        <taxon>Teratosphaeria</taxon>
    </lineage>
</organism>
<dbReference type="OrthoDB" id="5417844at2759"/>
<dbReference type="Pfam" id="PF20684">
    <property type="entry name" value="Fung_rhodopsin"/>
    <property type="match status" value="1"/>
</dbReference>
<dbReference type="PANTHER" id="PTHR33048:SF47">
    <property type="entry name" value="INTEGRAL MEMBRANE PROTEIN-RELATED"/>
    <property type="match status" value="1"/>
</dbReference>
<evidence type="ECO:0000313" key="8">
    <source>
        <dbReference type="EMBL" id="KAH9823753.1"/>
    </source>
</evidence>
<keyword evidence="4 6" id="KW-0472">Membrane</keyword>
<reference evidence="8 9" key="2">
    <citation type="journal article" date="2021" name="Curr. Genet.">
        <title>Genetic response to nitrogen starvation in the aggressive Eucalyptus foliar pathogen Teratosphaeria destructans.</title>
        <authorList>
            <person name="Havenga M."/>
            <person name="Wingfield B.D."/>
            <person name="Wingfield M.J."/>
            <person name="Dreyer L.L."/>
            <person name="Roets F."/>
            <person name="Aylward J."/>
        </authorList>
    </citation>
    <scope>NUCLEOTIDE SEQUENCE [LARGE SCALE GENOMIC DNA]</scope>
    <source>
        <strain evidence="8">CMW44962</strain>
    </source>
</reference>
<feature type="transmembrane region" description="Helical" evidence="6">
    <location>
        <begin position="173"/>
        <end position="195"/>
    </location>
</feature>
<evidence type="ECO:0000256" key="3">
    <source>
        <dbReference type="ARBA" id="ARBA00022989"/>
    </source>
</evidence>
<evidence type="ECO:0000256" key="2">
    <source>
        <dbReference type="ARBA" id="ARBA00022692"/>
    </source>
</evidence>
<feature type="transmembrane region" description="Helical" evidence="6">
    <location>
        <begin position="20"/>
        <end position="39"/>
    </location>
</feature>
<dbReference type="InterPro" id="IPR052337">
    <property type="entry name" value="SAT4-like"/>
</dbReference>
<comment type="similarity">
    <text evidence="5">Belongs to the SAT4 family.</text>
</comment>
<feature type="transmembrane region" description="Helical" evidence="6">
    <location>
        <begin position="129"/>
        <end position="149"/>
    </location>
</feature>
<keyword evidence="3 6" id="KW-1133">Transmembrane helix</keyword>
<protein>
    <submittedName>
        <fullName evidence="8">Integral membrane protein</fullName>
    </submittedName>
</protein>
<evidence type="ECO:0000313" key="9">
    <source>
        <dbReference type="Proteomes" id="UP001138500"/>
    </source>
</evidence>
<reference evidence="8 9" key="1">
    <citation type="journal article" date="2018" name="IMA Fungus">
        <title>IMA Genome-F 10: Nine draft genome sequences of Claviceps purpurea s.lat., including C. arundinis, C. humidiphila, and C. cf. spartinae, pseudomolecules for the pitch canker pathogen Fusarium circinatum, draft genome of Davidsoniella eucalypti, Grosmannia galeiformis, Quambalaria eucalypti, and Teratosphaeria destructans.</title>
        <authorList>
            <person name="Wingfield B.D."/>
            <person name="Liu M."/>
            <person name="Nguyen H.D."/>
            <person name="Lane F.A."/>
            <person name="Morgan S.W."/>
            <person name="De Vos L."/>
            <person name="Wilken P.M."/>
            <person name="Duong T.A."/>
            <person name="Aylward J."/>
            <person name="Coetzee M.P."/>
            <person name="Dadej K."/>
            <person name="De Beer Z.W."/>
            <person name="Findlay W."/>
            <person name="Havenga M."/>
            <person name="Kolarik M."/>
            <person name="Menzies J.G."/>
            <person name="Naidoo K."/>
            <person name="Pochopski O."/>
            <person name="Shoukouhi P."/>
            <person name="Santana Q.C."/>
            <person name="Seifert K.A."/>
            <person name="Soal N."/>
            <person name="Steenkamp E.T."/>
            <person name="Tatham C.T."/>
            <person name="van der Nest M.A."/>
            <person name="Wingfield M.J."/>
        </authorList>
    </citation>
    <scope>NUCLEOTIDE SEQUENCE [LARGE SCALE GENOMIC DNA]</scope>
    <source>
        <strain evidence="8">CMW44962</strain>
    </source>
</reference>
<evidence type="ECO:0000256" key="6">
    <source>
        <dbReference type="SAM" id="Phobius"/>
    </source>
</evidence>
<keyword evidence="9" id="KW-1185">Reference proteome</keyword>
<sequence>MRARLTTFEEIRSHLDGASISTYVVVMLIVPLRLWCRLSTSGRQGLGWDDILIVVALLLTNAWFYLVMFGLRPVTGRHALTEVPLEGIIEYLQVLFYAQLLYTCCICFIKAAILSFYWRLFSIKNRIPILIVSGVVVAWFFAIFFAVILTCEPINAQWDILITDRKCIKTRTLWLSGSIINVLTDAVLLLMPLPYVWSLHAPVPQKIALGCMFMLGCFVCVVSIVRLTVLMSLDLSSKDATFNFSEVVIWSVVEIHCGMICSCLPCLRPAIRLLGLQCIFGSISSHVHDRSASNGRVTPGPGSDGLKPWKHPLRKLRSPYTITDLSTYHANDEEDSYEMIRKANEEHGLATAAAGPARSSVSEDRSLRTVPGIEVKRGWTVMEEDVHGSNKV</sequence>
<dbReference type="InterPro" id="IPR049326">
    <property type="entry name" value="Rhodopsin_dom_fungi"/>
</dbReference>
<evidence type="ECO:0000256" key="4">
    <source>
        <dbReference type="ARBA" id="ARBA00023136"/>
    </source>
</evidence>
<dbReference type="AlphaFoldDB" id="A0A9W7VZW0"/>
<evidence type="ECO:0000256" key="1">
    <source>
        <dbReference type="ARBA" id="ARBA00004141"/>
    </source>
</evidence>
<dbReference type="GO" id="GO:0016020">
    <property type="term" value="C:membrane"/>
    <property type="evidence" value="ECO:0007669"/>
    <property type="project" value="UniProtKB-SubCell"/>
</dbReference>
<feature type="domain" description="Rhodopsin" evidence="7">
    <location>
        <begin position="32"/>
        <end position="272"/>
    </location>
</feature>
<gene>
    <name evidence="8" type="ORF">Tdes44962_MAKER04497</name>
</gene>
<feature type="transmembrane region" description="Helical" evidence="6">
    <location>
        <begin position="207"/>
        <end position="227"/>
    </location>
</feature>
<comment type="caution">
    <text evidence="8">The sequence shown here is derived from an EMBL/GenBank/DDBJ whole genome shotgun (WGS) entry which is preliminary data.</text>
</comment>
<keyword evidence="2 6" id="KW-0812">Transmembrane</keyword>
<feature type="transmembrane region" description="Helical" evidence="6">
    <location>
        <begin position="51"/>
        <end position="71"/>
    </location>
</feature>
<evidence type="ECO:0000256" key="5">
    <source>
        <dbReference type="ARBA" id="ARBA00038359"/>
    </source>
</evidence>
<dbReference type="EMBL" id="RIBY02002167">
    <property type="protein sequence ID" value="KAH9823753.1"/>
    <property type="molecule type" value="Genomic_DNA"/>
</dbReference>